<keyword evidence="2" id="KW-0560">Oxidoreductase</keyword>
<dbReference type="Proteomes" id="UP001151234">
    <property type="component" value="Unassembled WGS sequence"/>
</dbReference>
<dbReference type="PANTHER" id="PTHR10204">
    <property type="entry name" value="NAD P H OXIDOREDUCTASE-RELATED"/>
    <property type="match status" value="1"/>
</dbReference>
<evidence type="ECO:0000259" key="3">
    <source>
        <dbReference type="Pfam" id="PF02525"/>
    </source>
</evidence>
<accession>A0A9X3ZKA1</accession>
<proteinExistence type="inferred from homology"/>
<dbReference type="Pfam" id="PF02525">
    <property type="entry name" value="Flavodoxin_2"/>
    <property type="match status" value="1"/>
</dbReference>
<dbReference type="RefSeq" id="WP_267993469.1">
    <property type="nucleotide sequence ID" value="NZ_JAPJZI010000002.1"/>
</dbReference>
<keyword evidence="5" id="KW-1185">Reference proteome</keyword>
<evidence type="ECO:0000313" key="5">
    <source>
        <dbReference type="Proteomes" id="UP001151234"/>
    </source>
</evidence>
<dbReference type="InterPro" id="IPR029039">
    <property type="entry name" value="Flavoprotein-like_sf"/>
</dbReference>
<gene>
    <name evidence="4" type="ORF">OQ273_23130</name>
</gene>
<organism evidence="4 5">
    <name type="scientific">Hoeflea prorocentri</name>
    <dbReference type="NCBI Taxonomy" id="1922333"/>
    <lineage>
        <taxon>Bacteria</taxon>
        <taxon>Pseudomonadati</taxon>
        <taxon>Pseudomonadota</taxon>
        <taxon>Alphaproteobacteria</taxon>
        <taxon>Hyphomicrobiales</taxon>
        <taxon>Rhizobiaceae</taxon>
        <taxon>Hoeflea</taxon>
    </lineage>
</organism>
<protein>
    <submittedName>
        <fullName evidence="4">NAD(P)H-dependent oxidoreductase</fullName>
    </submittedName>
</protein>
<evidence type="ECO:0000313" key="4">
    <source>
        <dbReference type="EMBL" id="MDA5401485.1"/>
    </source>
</evidence>
<dbReference type="Gene3D" id="3.40.50.360">
    <property type="match status" value="1"/>
</dbReference>
<dbReference type="GO" id="GO:0005829">
    <property type="term" value="C:cytosol"/>
    <property type="evidence" value="ECO:0007669"/>
    <property type="project" value="TreeGrafter"/>
</dbReference>
<dbReference type="InterPro" id="IPR051545">
    <property type="entry name" value="NAD(P)H_dehydrogenase_qn"/>
</dbReference>
<dbReference type="AlphaFoldDB" id="A0A9X3ZKA1"/>
<feature type="domain" description="Flavodoxin-like fold" evidence="3">
    <location>
        <begin position="10"/>
        <end position="168"/>
    </location>
</feature>
<dbReference type="EMBL" id="JAPJZI010000002">
    <property type="protein sequence ID" value="MDA5401485.1"/>
    <property type="molecule type" value="Genomic_DNA"/>
</dbReference>
<comment type="caution">
    <text evidence="4">The sequence shown here is derived from an EMBL/GenBank/DDBJ whole genome shotgun (WGS) entry which is preliminary data.</text>
</comment>
<comment type="similarity">
    <text evidence="1">Belongs to the NAD(P)H dehydrogenase (quinone) family.</text>
</comment>
<dbReference type="InterPro" id="IPR003680">
    <property type="entry name" value="Flavodoxin_fold"/>
</dbReference>
<dbReference type="SUPFAM" id="SSF52218">
    <property type="entry name" value="Flavoproteins"/>
    <property type="match status" value="1"/>
</dbReference>
<evidence type="ECO:0000256" key="1">
    <source>
        <dbReference type="ARBA" id="ARBA00006252"/>
    </source>
</evidence>
<dbReference type="GO" id="GO:0003955">
    <property type="term" value="F:NAD(P)H dehydrogenase (quinone) activity"/>
    <property type="evidence" value="ECO:0007669"/>
    <property type="project" value="TreeGrafter"/>
</dbReference>
<dbReference type="PANTHER" id="PTHR10204:SF34">
    <property type="entry name" value="NAD(P)H DEHYDROGENASE [QUINONE] 1 ISOFORM 1"/>
    <property type="match status" value="1"/>
</dbReference>
<evidence type="ECO:0000256" key="2">
    <source>
        <dbReference type="ARBA" id="ARBA00023002"/>
    </source>
</evidence>
<reference evidence="4" key="1">
    <citation type="submission" date="2022-11" db="EMBL/GenBank/DDBJ databases">
        <title>Draft genome sequence of Hoeflea poritis E7-10 and Hoeflea prorocentri PM5-8, separated from scleractinian coral Porites lutea and marine dinoflagellate.</title>
        <authorList>
            <person name="Zhang G."/>
            <person name="Wei Q."/>
            <person name="Cai L."/>
        </authorList>
    </citation>
    <scope>NUCLEOTIDE SEQUENCE</scope>
    <source>
        <strain evidence="4">PM5-8</strain>
    </source>
</reference>
<name>A0A9X3ZKA1_9HYPH</name>
<sequence>MTSPDEKPDNILVVSCHPLERSLCRDLCNHVMERIGSSDHRLNHLDLYEAGFDPVLSASERATYKEPQYLSGAVDKQVRALLEADMLILVFPVWWFGFPALLKGWFDRVWAPGIAYDHGENAGPIKPRLMKLRHCVAVTTMGSPWWVDRFVLGRPVRKVLSRAILGACAPKCRFRMLTLYGADAVARRDVEQFKRRIDGVLTGVLNQGRES</sequence>